<proteinExistence type="predicted"/>
<dbReference type="EMBL" id="BTPU01000076">
    <property type="protein sequence ID" value="GMQ64651.1"/>
    <property type="molecule type" value="Genomic_DNA"/>
</dbReference>
<sequence>MIRELTHHDIEQVYSILRKEFNDIDTKYLSNTFDTSYKFIVWDDEGINGFANITLIDKSERNWNLQIYVDPQFRNRGIGTALYQHIEQILFNQKASIITTNFRVDIYNPSYFFNKLGYNKWYGSPELHYRGTIQPDVDIDIVPYEDKYYQQYAICRQESFYELSVKNDFRPYKIPLSDEDRKYLFDKKDTIFITLSEEHLVGAITIDNGYLDHIMVSPAYQGKGYGKKLTQFGINKAISSGAHLVYICYIEGNEKAERLYPSLGFEVVCNTHVYRKFMNN</sequence>
<gene>
    <name evidence="1" type="ORF">AN2V17_38890</name>
</gene>
<organism evidence="1 2">
    <name type="scientific">Vallitalea maricola</name>
    <dbReference type="NCBI Taxonomy" id="3074433"/>
    <lineage>
        <taxon>Bacteria</taxon>
        <taxon>Bacillati</taxon>
        <taxon>Bacillota</taxon>
        <taxon>Clostridia</taxon>
        <taxon>Lachnospirales</taxon>
        <taxon>Vallitaleaceae</taxon>
        <taxon>Vallitalea</taxon>
    </lineage>
</organism>
<protein>
    <submittedName>
        <fullName evidence="1">Uncharacterized protein</fullName>
    </submittedName>
</protein>
<dbReference type="Proteomes" id="UP001374599">
    <property type="component" value="Unassembled WGS sequence"/>
</dbReference>
<reference evidence="1" key="1">
    <citation type="submission" date="2023-09" db="EMBL/GenBank/DDBJ databases">
        <title>Vallitalea sediminicola and Vallitalea maricola sp. nov., anaerobic bacteria isolated from marine sediment.</title>
        <authorList>
            <person name="Hirano S."/>
            <person name="Maeda A."/>
            <person name="Terahara T."/>
            <person name="Mori K."/>
            <person name="Hamada M."/>
            <person name="Matsumoto R."/>
            <person name="Kobayashi T."/>
        </authorList>
    </citation>
    <scope>NUCLEOTIDE SEQUENCE</scope>
    <source>
        <strain evidence="1">AN17-2</strain>
    </source>
</reference>
<keyword evidence="2" id="KW-1185">Reference proteome</keyword>
<evidence type="ECO:0000313" key="2">
    <source>
        <dbReference type="Proteomes" id="UP001374599"/>
    </source>
</evidence>
<accession>A0ACB5UPE5</accession>
<comment type="caution">
    <text evidence="1">The sequence shown here is derived from an EMBL/GenBank/DDBJ whole genome shotgun (WGS) entry which is preliminary data.</text>
</comment>
<evidence type="ECO:0000313" key="1">
    <source>
        <dbReference type="EMBL" id="GMQ64651.1"/>
    </source>
</evidence>
<name>A0ACB5UPE5_9FIRM</name>